<accession>A0A4Y2LG76</accession>
<sequence>MLWCYVDVVADVSGLNSVHEQGAWIEDSLPQGVWKWFVKPLPPSTSDCIVERVTVGSTSACHTILSPRRLPGRSRPGTPHVGTISCPLLPTCSDCTLRMIDLASNTARRPACGFHANDEAPLKLA</sequence>
<gene>
    <name evidence="1" type="ORF">AVEN_226957_1</name>
</gene>
<dbReference type="OrthoDB" id="10564353at2759"/>
<comment type="caution">
    <text evidence="1">The sequence shown here is derived from an EMBL/GenBank/DDBJ whole genome shotgun (WGS) entry which is preliminary data.</text>
</comment>
<dbReference type="AlphaFoldDB" id="A0A4Y2LG76"/>
<proteinExistence type="predicted"/>
<keyword evidence="2" id="KW-1185">Reference proteome</keyword>
<reference evidence="1 2" key="1">
    <citation type="journal article" date="2019" name="Sci. Rep.">
        <title>Orb-weaving spider Araneus ventricosus genome elucidates the spidroin gene catalogue.</title>
        <authorList>
            <person name="Kono N."/>
            <person name="Nakamura H."/>
            <person name="Ohtoshi R."/>
            <person name="Moran D.A.P."/>
            <person name="Shinohara A."/>
            <person name="Yoshida Y."/>
            <person name="Fujiwara M."/>
            <person name="Mori M."/>
            <person name="Tomita M."/>
            <person name="Arakawa K."/>
        </authorList>
    </citation>
    <scope>NUCLEOTIDE SEQUENCE [LARGE SCALE GENOMIC DNA]</scope>
</reference>
<dbReference type="Proteomes" id="UP000499080">
    <property type="component" value="Unassembled WGS sequence"/>
</dbReference>
<protein>
    <submittedName>
        <fullName evidence="1">Uncharacterized protein</fullName>
    </submittedName>
</protein>
<evidence type="ECO:0000313" key="2">
    <source>
        <dbReference type="Proteomes" id="UP000499080"/>
    </source>
</evidence>
<evidence type="ECO:0000313" key="1">
    <source>
        <dbReference type="EMBL" id="GBN13735.1"/>
    </source>
</evidence>
<name>A0A4Y2LG76_ARAVE</name>
<organism evidence="1 2">
    <name type="scientific">Araneus ventricosus</name>
    <name type="common">Orbweaver spider</name>
    <name type="synonym">Epeira ventricosa</name>
    <dbReference type="NCBI Taxonomy" id="182803"/>
    <lineage>
        <taxon>Eukaryota</taxon>
        <taxon>Metazoa</taxon>
        <taxon>Ecdysozoa</taxon>
        <taxon>Arthropoda</taxon>
        <taxon>Chelicerata</taxon>
        <taxon>Arachnida</taxon>
        <taxon>Araneae</taxon>
        <taxon>Araneomorphae</taxon>
        <taxon>Entelegynae</taxon>
        <taxon>Araneoidea</taxon>
        <taxon>Araneidae</taxon>
        <taxon>Araneus</taxon>
    </lineage>
</organism>
<dbReference type="EMBL" id="BGPR01005822">
    <property type="protein sequence ID" value="GBN13735.1"/>
    <property type="molecule type" value="Genomic_DNA"/>
</dbReference>